<gene>
    <name evidence="1" type="ORF">HNQ34_002250</name>
</gene>
<evidence type="ECO:0000313" key="1">
    <source>
        <dbReference type="EMBL" id="MBB5325151.1"/>
    </source>
</evidence>
<keyword evidence="2" id="KW-1185">Reference proteome</keyword>
<evidence type="ECO:0000313" key="2">
    <source>
        <dbReference type="Proteomes" id="UP000520011"/>
    </source>
</evidence>
<accession>A0A7W8MWA3</accession>
<name>A0A7W8MWA3_9BACL</name>
<organism evidence="1 2">
    <name type="scientific">Anoxybacteroides tepidamans</name>
    <dbReference type="NCBI Taxonomy" id="265948"/>
    <lineage>
        <taxon>Bacteria</taxon>
        <taxon>Bacillati</taxon>
        <taxon>Bacillota</taxon>
        <taxon>Bacilli</taxon>
        <taxon>Bacillales</taxon>
        <taxon>Anoxybacillaceae</taxon>
        <taxon>Anoxybacteroides</taxon>
    </lineage>
</organism>
<dbReference type="Proteomes" id="UP000520011">
    <property type="component" value="Unassembled WGS sequence"/>
</dbReference>
<proteinExistence type="predicted"/>
<dbReference type="EMBL" id="JACHEP010000012">
    <property type="protein sequence ID" value="MBB5325151.1"/>
    <property type="molecule type" value="Genomic_DNA"/>
</dbReference>
<sequence>MNDILQKEKRYFRTGATLSLSFRLAQLARLKETNSSA</sequence>
<reference evidence="1 2" key="1">
    <citation type="submission" date="2020-08" db="EMBL/GenBank/DDBJ databases">
        <title>Genomic Encyclopedia of Type Strains, Phase IV (KMG-IV): sequencing the most valuable type-strain genomes for metagenomic binning, comparative biology and taxonomic classification.</title>
        <authorList>
            <person name="Goeker M."/>
        </authorList>
    </citation>
    <scope>NUCLEOTIDE SEQUENCE [LARGE SCALE GENOMIC DNA]</scope>
    <source>
        <strain evidence="1 2">DSM 16325</strain>
    </source>
</reference>
<dbReference type="AlphaFoldDB" id="A0A7W8MWA3"/>
<comment type="caution">
    <text evidence="1">The sequence shown here is derived from an EMBL/GenBank/DDBJ whole genome shotgun (WGS) entry which is preliminary data.</text>
</comment>
<protein>
    <submittedName>
        <fullName evidence="1">Uncharacterized protein</fullName>
    </submittedName>
</protein>